<dbReference type="AlphaFoldDB" id="A0A9N9D9I3"/>
<sequence length="135" mass="15521">MSDESLSLRHQRALEILQDPEFKTLKEWIEAGEPYKEDDDDLAYFKYKKSEARKNGVNYRSVNTVTESRPEPADVTLLTEKNKILEVCLGFTPTVTRSSGRKAWLVLPPANNLLYTKTINIMVKILNQEEFPSLT</sequence>
<organism evidence="1 2">
    <name type="scientific">Funneliformis mosseae</name>
    <name type="common">Endomycorrhizal fungus</name>
    <name type="synonym">Glomus mosseae</name>
    <dbReference type="NCBI Taxonomy" id="27381"/>
    <lineage>
        <taxon>Eukaryota</taxon>
        <taxon>Fungi</taxon>
        <taxon>Fungi incertae sedis</taxon>
        <taxon>Mucoromycota</taxon>
        <taxon>Glomeromycotina</taxon>
        <taxon>Glomeromycetes</taxon>
        <taxon>Glomerales</taxon>
        <taxon>Glomeraceae</taxon>
        <taxon>Funneliformis</taxon>
    </lineage>
</organism>
<dbReference type="Proteomes" id="UP000789375">
    <property type="component" value="Unassembled WGS sequence"/>
</dbReference>
<evidence type="ECO:0000313" key="2">
    <source>
        <dbReference type="Proteomes" id="UP000789375"/>
    </source>
</evidence>
<accession>A0A9N9D9I3</accession>
<reference evidence="1" key="1">
    <citation type="submission" date="2021-06" db="EMBL/GenBank/DDBJ databases">
        <authorList>
            <person name="Kallberg Y."/>
            <person name="Tangrot J."/>
            <person name="Rosling A."/>
        </authorList>
    </citation>
    <scope>NUCLEOTIDE SEQUENCE</scope>
    <source>
        <strain evidence="1">87-6 pot B 2015</strain>
    </source>
</reference>
<keyword evidence="2" id="KW-1185">Reference proteome</keyword>
<proteinExistence type="predicted"/>
<gene>
    <name evidence="1" type="ORF">FMOSSE_LOCUS10510</name>
</gene>
<comment type="caution">
    <text evidence="1">The sequence shown here is derived from an EMBL/GenBank/DDBJ whole genome shotgun (WGS) entry which is preliminary data.</text>
</comment>
<name>A0A9N9D9I3_FUNMO</name>
<evidence type="ECO:0000313" key="1">
    <source>
        <dbReference type="EMBL" id="CAG8631489.1"/>
    </source>
</evidence>
<dbReference type="EMBL" id="CAJVPP010003526">
    <property type="protein sequence ID" value="CAG8631489.1"/>
    <property type="molecule type" value="Genomic_DNA"/>
</dbReference>
<protein>
    <submittedName>
        <fullName evidence="1">3448_t:CDS:1</fullName>
    </submittedName>
</protein>